<dbReference type="Pfam" id="PF13377">
    <property type="entry name" value="Peripla_BP_3"/>
    <property type="match status" value="1"/>
</dbReference>
<gene>
    <name evidence="6" type="ORF">JNB62_00480</name>
</gene>
<evidence type="ECO:0000313" key="6">
    <source>
        <dbReference type="EMBL" id="MBW9092153.1"/>
    </source>
</evidence>
<dbReference type="CDD" id="cd01392">
    <property type="entry name" value="HTH_LacI"/>
    <property type="match status" value="1"/>
</dbReference>
<feature type="region of interest" description="Disordered" evidence="4">
    <location>
        <begin position="309"/>
        <end position="334"/>
    </location>
</feature>
<dbReference type="EMBL" id="JAEUAW010000001">
    <property type="protein sequence ID" value="MBW9092153.1"/>
    <property type="molecule type" value="Genomic_DNA"/>
</dbReference>
<dbReference type="GO" id="GO:0003677">
    <property type="term" value="F:DNA binding"/>
    <property type="evidence" value="ECO:0007669"/>
    <property type="project" value="UniProtKB-KW"/>
</dbReference>
<dbReference type="InterPro" id="IPR046335">
    <property type="entry name" value="LacI/GalR-like_sensor"/>
</dbReference>
<name>A0ABS7HJV6_9MICO</name>
<dbReference type="InterPro" id="IPR028082">
    <property type="entry name" value="Peripla_BP_I"/>
</dbReference>
<dbReference type="PANTHER" id="PTHR30146:SF109">
    <property type="entry name" value="HTH-TYPE TRANSCRIPTIONAL REGULATOR GALS"/>
    <property type="match status" value="1"/>
</dbReference>
<dbReference type="InterPro" id="IPR010982">
    <property type="entry name" value="Lambda_DNA-bd_dom_sf"/>
</dbReference>
<dbReference type="SMART" id="SM00354">
    <property type="entry name" value="HTH_LACI"/>
    <property type="match status" value="1"/>
</dbReference>
<proteinExistence type="predicted"/>
<dbReference type="PANTHER" id="PTHR30146">
    <property type="entry name" value="LACI-RELATED TRANSCRIPTIONAL REPRESSOR"/>
    <property type="match status" value="1"/>
</dbReference>
<accession>A0ABS7HJV6</accession>
<dbReference type="SUPFAM" id="SSF47413">
    <property type="entry name" value="lambda repressor-like DNA-binding domains"/>
    <property type="match status" value="1"/>
</dbReference>
<keyword evidence="7" id="KW-1185">Reference proteome</keyword>
<dbReference type="PROSITE" id="PS00356">
    <property type="entry name" value="HTH_LACI_1"/>
    <property type="match status" value="1"/>
</dbReference>
<evidence type="ECO:0000256" key="1">
    <source>
        <dbReference type="ARBA" id="ARBA00023015"/>
    </source>
</evidence>
<keyword evidence="2 6" id="KW-0238">DNA-binding</keyword>
<dbReference type="Proteomes" id="UP001196843">
    <property type="component" value="Unassembled WGS sequence"/>
</dbReference>
<comment type="caution">
    <text evidence="6">The sequence shown here is derived from an EMBL/GenBank/DDBJ whole genome shotgun (WGS) entry which is preliminary data.</text>
</comment>
<dbReference type="InterPro" id="IPR000843">
    <property type="entry name" value="HTH_LacI"/>
</dbReference>
<dbReference type="Pfam" id="PF00356">
    <property type="entry name" value="LacI"/>
    <property type="match status" value="1"/>
</dbReference>
<dbReference type="SUPFAM" id="SSF53822">
    <property type="entry name" value="Periplasmic binding protein-like I"/>
    <property type="match status" value="1"/>
</dbReference>
<feature type="domain" description="HTH lacI-type" evidence="5">
    <location>
        <begin position="11"/>
        <end position="65"/>
    </location>
</feature>
<keyword evidence="3" id="KW-0804">Transcription</keyword>
<dbReference type="RefSeq" id="WP_220298918.1">
    <property type="nucleotide sequence ID" value="NZ_JAEUAW010000001.1"/>
</dbReference>
<reference evidence="6 7" key="1">
    <citation type="journal article" date="2021" name="MBio">
        <title>Poor Competitiveness of Bradyrhizobium in Pigeon Pea Root Colonization in Indian Soils.</title>
        <authorList>
            <person name="Chalasani D."/>
            <person name="Basu A."/>
            <person name="Pullabhotla S.V.S.R.N."/>
            <person name="Jorrin B."/>
            <person name="Neal A.L."/>
            <person name="Poole P.S."/>
            <person name="Podile A.R."/>
            <person name="Tkacz A."/>
        </authorList>
    </citation>
    <scope>NUCLEOTIDE SEQUENCE [LARGE SCALE GENOMIC DNA]</scope>
    <source>
        <strain evidence="6 7">HU14</strain>
    </source>
</reference>
<evidence type="ECO:0000256" key="3">
    <source>
        <dbReference type="ARBA" id="ARBA00023163"/>
    </source>
</evidence>
<evidence type="ECO:0000259" key="5">
    <source>
        <dbReference type="PROSITE" id="PS50932"/>
    </source>
</evidence>
<keyword evidence="1" id="KW-0805">Transcription regulation</keyword>
<organism evidence="6 7">
    <name type="scientific">Microbacterium jejuense</name>
    <dbReference type="NCBI Taxonomy" id="1263637"/>
    <lineage>
        <taxon>Bacteria</taxon>
        <taxon>Bacillati</taxon>
        <taxon>Actinomycetota</taxon>
        <taxon>Actinomycetes</taxon>
        <taxon>Micrococcales</taxon>
        <taxon>Microbacteriaceae</taxon>
        <taxon>Microbacterium</taxon>
    </lineage>
</organism>
<feature type="compositionally biased region" description="Pro residues" evidence="4">
    <location>
        <begin position="311"/>
        <end position="323"/>
    </location>
</feature>
<evidence type="ECO:0000313" key="7">
    <source>
        <dbReference type="Proteomes" id="UP001196843"/>
    </source>
</evidence>
<evidence type="ECO:0000256" key="4">
    <source>
        <dbReference type="SAM" id="MobiDB-lite"/>
    </source>
</evidence>
<dbReference type="Gene3D" id="1.10.260.40">
    <property type="entry name" value="lambda repressor-like DNA-binding domains"/>
    <property type="match status" value="1"/>
</dbReference>
<protein>
    <submittedName>
        <fullName evidence="6">LacI family DNA-binding transcriptional regulator</fullName>
    </submittedName>
</protein>
<evidence type="ECO:0000256" key="2">
    <source>
        <dbReference type="ARBA" id="ARBA00023125"/>
    </source>
</evidence>
<dbReference type="PROSITE" id="PS50932">
    <property type="entry name" value="HTH_LACI_2"/>
    <property type="match status" value="1"/>
</dbReference>
<dbReference type="Gene3D" id="3.40.50.2300">
    <property type="match status" value="2"/>
</dbReference>
<sequence>MDASPRAARPATIYDVAAAAGVSHQTVSRFLAGFEGIRPETRAKVTQALVALDYRPNKAARSLKSGRSHLIGAITHEASEVGPSRIAEAASAAAREAGYVLDLISVDMRDPRAIEDALDQLTQHSLAGILALASTDEMVAALSDVDFRVPVHLEVEVDDPSSFSETGIAELVAHLAGLGHRRFLHIAGPADWSSARGRQHAYESAIALHGLTSAGVRHGDWSAASGYEAAAASGGPAGATAVVAANDQMALGAMLALKEQGLRIPDDVSVVGVDDIPEAAYFDPPLTTLRNDFDATGRHAVRTLLALIDGTPPPERAPRPPMLVPRRSSGPAPG</sequence>